<reference evidence="2" key="1">
    <citation type="submission" date="2020-02" db="EMBL/GenBank/DDBJ databases">
        <authorList>
            <person name="Meier V. D."/>
        </authorList>
    </citation>
    <scope>NUCLEOTIDE SEQUENCE</scope>
    <source>
        <strain evidence="2">AVDCRST_MAG36</strain>
    </source>
</reference>
<feature type="non-terminal residue" evidence="2">
    <location>
        <position position="1"/>
    </location>
</feature>
<name>A0A6J4ME12_9ACTN</name>
<feature type="compositionally biased region" description="Basic residues" evidence="1">
    <location>
        <begin position="16"/>
        <end position="26"/>
    </location>
</feature>
<proteinExistence type="predicted"/>
<accession>A0A6J4ME12</accession>
<evidence type="ECO:0000313" key="2">
    <source>
        <dbReference type="EMBL" id="CAA9356864.1"/>
    </source>
</evidence>
<feature type="region of interest" description="Disordered" evidence="1">
    <location>
        <begin position="11"/>
        <end position="65"/>
    </location>
</feature>
<feature type="non-terminal residue" evidence="2">
    <location>
        <position position="65"/>
    </location>
</feature>
<dbReference type="AlphaFoldDB" id="A0A6J4ME12"/>
<evidence type="ECO:0000256" key="1">
    <source>
        <dbReference type="SAM" id="MobiDB-lite"/>
    </source>
</evidence>
<organism evidence="2">
    <name type="scientific">uncultured Nocardioidaceae bacterium</name>
    <dbReference type="NCBI Taxonomy" id="253824"/>
    <lineage>
        <taxon>Bacteria</taxon>
        <taxon>Bacillati</taxon>
        <taxon>Actinomycetota</taxon>
        <taxon>Actinomycetes</taxon>
        <taxon>Propionibacteriales</taxon>
        <taxon>Nocardioidaceae</taxon>
        <taxon>environmental samples</taxon>
    </lineage>
</organism>
<protein>
    <submittedName>
        <fullName evidence="2">Uncharacterized protein</fullName>
    </submittedName>
</protein>
<sequence>WPLGNAVQALQQSNHLGRRHSGHRVRPPSGHHCPGGRRRSGVPWTRRPRHGGSSSSTVRTCRRQA</sequence>
<feature type="compositionally biased region" description="Basic residues" evidence="1">
    <location>
        <begin position="34"/>
        <end position="50"/>
    </location>
</feature>
<dbReference type="EMBL" id="CADCUH010000154">
    <property type="protein sequence ID" value="CAA9356864.1"/>
    <property type="molecule type" value="Genomic_DNA"/>
</dbReference>
<gene>
    <name evidence="2" type="ORF">AVDCRST_MAG36-2350</name>
</gene>